<evidence type="ECO:0000256" key="8">
    <source>
        <dbReference type="RuleBase" id="RU003560"/>
    </source>
</evidence>
<dbReference type="GO" id="GO:0042802">
    <property type="term" value="F:identical protein binding"/>
    <property type="evidence" value="ECO:0007669"/>
    <property type="project" value="TreeGrafter"/>
</dbReference>
<dbReference type="InterPro" id="IPR005814">
    <property type="entry name" value="Aminotrans_3"/>
</dbReference>
<comment type="caution">
    <text evidence="10">The sequence shown here is derived from an EMBL/GenBank/DDBJ whole genome shotgun (WGS) entry which is preliminary data.</text>
</comment>
<evidence type="ECO:0000313" key="10">
    <source>
        <dbReference type="EMBL" id="KAF7548940.1"/>
    </source>
</evidence>
<gene>
    <name evidence="10" type="ORF">G7Z17_g6726</name>
</gene>
<dbReference type="GO" id="GO:0010121">
    <property type="term" value="P:L-arginine catabolic process to proline via ornithine"/>
    <property type="evidence" value="ECO:0007669"/>
    <property type="project" value="TreeGrafter"/>
</dbReference>
<name>A0A9P5HBS7_9HYPO</name>
<comment type="similarity">
    <text evidence="3 8">Belongs to the class-III pyridoxal-phosphate-dependent aminotransferase family.</text>
</comment>
<dbReference type="Gene3D" id="3.40.640.10">
    <property type="entry name" value="Type I PLP-dependent aspartate aminotransferase-like (Major domain)"/>
    <property type="match status" value="1"/>
</dbReference>
<dbReference type="Gene3D" id="3.90.1150.10">
    <property type="entry name" value="Aspartate Aminotransferase, domain 1"/>
    <property type="match status" value="1"/>
</dbReference>
<keyword evidence="5 9" id="KW-0032">Aminotransferase</keyword>
<dbReference type="GO" id="GO:0005737">
    <property type="term" value="C:cytoplasm"/>
    <property type="evidence" value="ECO:0007669"/>
    <property type="project" value="TreeGrafter"/>
</dbReference>
<dbReference type="InterPro" id="IPR015421">
    <property type="entry name" value="PyrdxlP-dep_Trfase_major"/>
</dbReference>
<dbReference type="SUPFAM" id="SSF53383">
    <property type="entry name" value="PLP-dependent transferases"/>
    <property type="match status" value="1"/>
</dbReference>
<keyword evidence="7 8" id="KW-0663">Pyridoxal phosphate</keyword>
<evidence type="ECO:0000256" key="7">
    <source>
        <dbReference type="ARBA" id="ARBA00022898"/>
    </source>
</evidence>
<dbReference type="InterPro" id="IPR049704">
    <property type="entry name" value="Aminotrans_3_PPA_site"/>
</dbReference>
<dbReference type="EMBL" id="JAANBB010000135">
    <property type="protein sequence ID" value="KAF7548940.1"/>
    <property type="molecule type" value="Genomic_DNA"/>
</dbReference>
<evidence type="ECO:0000256" key="2">
    <source>
        <dbReference type="ARBA" id="ARBA00004998"/>
    </source>
</evidence>
<dbReference type="GO" id="GO:0004587">
    <property type="term" value="F:ornithine aminotransferase activity"/>
    <property type="evidence" value="ECO:0007669"/>
    <property type="project" value="UniProtKB-EC"/>
</dbReference>
<sequence>MAPSAAGITPVEGIVNINTVDGLTKNTLLTYFTQVVIDKAENHLVTDVDGRQYIDFISQMAVMNYGYSNPRIVKAVVEQVQKITLVNTAFINPLYAQFADRITKKFGFDSIATMLSGSEAVESAIKVVRKWAYVNKGVDPDEAWILTTDHCYHGITLATMSLSNVVADSERTPVRFMQSVLISSLDFGKHLPHVGPLSPSTGKLIAFGELDVLRETFELDGHMIAAFMIEPIQGLAGTRIPHKGYLRAVQDLCHKHNVLFVCDEVQTGFGRTGFDLAFQAEDVKPDLVALGKAVTGGMYPMSVLMGKAHVMDVISKYEIAGTYSASPVACAAALASLDILEEEKISDRSQRLGELLTKTIDELAPPYVLDHRGRGRGLFQTLVLDESKPGVTARRVGALAALRGVLIGIGANRLRFSPPLTIPEDDLVKAITIIVQCIKDVEKLGDFPGSDYLN</sequence>
<dbReference type="FunFam" id="3.40.640.10:FF:000011">
    <property type="entry name" value="Ornithine aminotransferase"/>
    <property type="match status" value="1"/>
</dbReference>
<protein>
    <recommendedName>
        <fullName evidence="4 9">Ornithine aminotransferase</fullName>
        <ecNumber evidence="4 9">2.6.1.13</ecNumber>
    </recommendedName>
</protein>
<dbReference type="InterPro" id="IPR050103">
    <property type="entry name" value="Class-III_PLP-dep_AT"/>
</dbReference>
<keyword evidence="11" id="KW-1185">Reference proteome</keyword>
<comment type="cofactor">
    <cofactor evidence="1 9">
        <name>pyridoxal 5'-phosphate</name>
        <dbReference type="ChEBI" id="CHEBI:597326"/>
    </cofactor>
</comment>
<evidence type="ECO:0000256" key="5">
    <source>
        <dbReference type="ARBA" id="ARBA00022576"/>
    </source>
</evidence>
<reference evidence="10" key="1">
    <citation type="submission" date="2020-03" db="EMBL/GenBank/DDBJ databases">
        <title>Draft Genome Sequence of Cylindrodendrum hubeiense.</title>
        <authorList>
            <person name="Buettner E."/>
            <person name="Kellner H."/>
        </authorList>
    </citation>
    <scope>NUCLEOTIDE SEQUENCE</scope>
    <source>
        <strain evidence="10">IHI 201604</strain>
    </source>
</reference>
<evidence type="ECO:0000256" key="1">
    <source>
        <dbReference type="ARBA" id="ARBA00001933"/>
    </source>
</evidence>
<accession>A0A9P5HBS7</accession>
<dbReference type="CDD" id="cd00610">
    <property type="entry name" value="OAT_like"/>
    <property type="match status" value="1"/>
</dbReference>
<dbReference type="Proteomes" id="UP000722485">
    <property type="component" value="Unassembled WGS sequence"/>
</dbReference>
<dbReference type="PIRSF" id="PIRSF000521">
    <property type="entry name" value="Transaminase_4ab_Lys_Orn"/>
    <property type="match status" value="1"/>
</dbReference>
<evidence type="ECO:0000256" key="9">
    <source>
        <dbReference type="RuleBase" id="RU365036"/>
    </source>
</evidence>
<dbReference type="PROSITE" id="PS00600">
    <property type="entry name" value="AA_TRANSFER_CLASS_3"/>
    <property type="match status" value="1"/>
</dbReference>
<dbReference type="PANTHER" id="PTHR11986">
    <property type="entry name" value="AMINOTRANSFERASE CLASS III"/>
    <property type="match status" value="1"/>
</dbReference>
<evidence type="ECO:0000256" key="4">
    <source>
        <dbReference type="ARBA" id="ARBA00012924"/>
    </source>
</evidence>
<evidence type="ECO:0000313" key="11">
    <source>
        <dbReference type="Proteomes" id="UP000722485"/>
    </source>
</evidence>
<dbReference type="InterPro" id="IPR015422">
    <property type="entry name" value="PyrdxlP-dep_Trfase_small"/>
</dbReference>
<dbReference type="PANTHER" id="PTHR11986:SF18">
    <property type="entry name" value="ORNITHINE AMINOTRANSFERASE, MITOCHONDRIAL"/>
    <property type="match status" value="1"/>
</dbReference>
<comment type="catalytic activity">
    <reaction evidence="9">
        <text>a 2-oxocarboxylate + L-ornithine = L-glutamate 5-semialdehyde + an L-alpha-amino acid</text>
        <dbReference type="Rhea" id="RHEA:13877"/>
        <dbReference type="ChEBI" id="CHEBI:35179"/>
        <dbReference type="ChEBI" id="CHEBI:46911"/>
        <dbReference type="ChEBI" id="CHEBI:58066"/>
        <dbReference type="ChEBI" id="CHEBI:59869"/>
        <dbReference type="EC" id="2.6.1.13"/>
    </reaction>
</comment>
<dbReference type="Pfam" id="PF00202">
    <property type="entry name" value="Aminotran_3"/>
    <property type="match status" value="1"/>
</dbReference>
<organism evidence="10 11">
    <name type="scientific">Cylindrodendrum hubeiense</name>
    <dbReference type="NCBI Taxonomy" id="595255"/>
    <lineage>
        <taxon>Eukaryota</taxon>
        <taxon>Fungi</taxon>
        <taxon>Dikarya</taxon>
        <taxon>Ascomycota</taxon>
        <taxon>Pezizomycotina</taxon>
        <taxon>Sordariomycetes</taxon>
        <taxon>Hypocreomycetidae</taxon>
        <taxon>Hypocreales</taxon>
        <taxon>Nectriaceae</taxon>
        <taxon>Cylindrodendrum</taxon>
    </lineage>
</organism>
<dbReference type="OrthoDB" id="10261433at2759"/>
<dbReference type="EC" id="2.6.1.13" evidence="4 9"/>
<evidence type="ECO:0000256" key="6">
    <source>
        <dbReference type="ARBA" id="ARBA00022679"/>
    </source>
</evidence>
<dbReference type="AlphaFoldDB" id="A0A9P5HBS7"/>
<comment type="pathway">
    <text evidence="2 9">Amino-acid biosynthesis; L-proline biosynthesis; L-glutamate 5-semialdehyde from L-ornithine: step 1/1.</text>
</comment>
<dbReference type="GO" id="GO:0019544">
    <property type="term" value="P:L-arginine catabolic process to L-glutamate"/>
    <property type="evidence" value="ECO:0007669"/>
    <property type="project" value="TreeGrafter"/>
</dbReference>
<dbReference type="InterPro" id="IPR015424">
    <property type="entry name" value="PyrdxlP-dep_Trfase"/>
</dbReference>
<evidence type="ECO:0000256" key="3">
    <source>
        <dbReference type="ARBA" id="ARBA00008954"/>
    </source>
</evidence>
<proteinExistence type="inferred from homology"/>
<dbReference type="GO" id="GO:0030170">
    <property type="term" value="F:pyridoxal phosphate binding"/>
    <property type="evidence" value="ECO:0007669"/>
    <property type="project" value="InterPro"/>
</dbReference>
<keyword evidence="6 9" id="KW-0808">Transferase</keyword>